<evidence type="ECO:0000256" key="4">
    <source>
        <dbReference type="ARBA" id="ARBA00022777"/>
    </source>
</evidence>
<proteinExistence type="inferred from homology"/>
<accession>A0A836KYE5</accession>
<dbReference type="InterPro" id="IPR016024">
    <property type="entry name" value="ARM-type_fold"/>
</dbReference>
<dbReference type="SUPFAM" id="SSF48371">
    <property type="entry name" value="ARM repeat"/>
    <property type="match status" value="1"/>
</dbReference>
<feature type="region of interest" description="Disordered" evidence="5">
    <location>
        <begin position="289"/>
        <end position="312"/>
    </location>
</feature>
<dbReference type="EMBL" id="JAFJZO010000036">
    <property type="protein sequence ID" value="KAG5490402.1"/>
    <property type="molecule type" value="Genomic_DNA"/>
</dbReference>
<comment type="similarity">
    <text evidence="1">Belongs to the PI3/PI4-kinase family. Type III PI4K subfamily.</text>
</comment>
<dbReference type="InterPro" id="IPR015433">
    <property type="entry name" value="PI3/4_kinase"/>
</dbReference>
<dbReference type="InterPro" id="IPR036940">
    <property type="entry name" value="PI3/4_kinase_cat_sf"/>
</dbReference>
<dbReference type="GO" id="GO:0004430">
    <property type="term" value="F:1-phosphatidylinositol 4-kinase activity"/>
    <property type="evidence" value="ECO:0007669"/>
    <property type="project" value="UniProtKB-EC"/>
</dbReference>
<feature type="compositionally biased region" description="Acidic residues" evidence="5">
    <location>
        <begin position="289"/>
        <end position="298"/>
    </location>
</feature>
<dbReference type="GO" id="GO:0005886">
    <property type="term" value="C:plasma membrane"/>
    <property type="evidence" value="ECO:0007669"/>
    <property type="project" value="TreeGrafter"/>
</dbReference>
<organism evidence="9 10">
    <name type="scientific">Porcisia hertigi</name>
    <dbReference type="NCBI Taxonomy" id="2761500"/>
    <lineage>
        <taxon>Eukaryota</taxon>
        <taxon>Discoba</taxon>
        <taxon>Euglenozoa</taxon>
        <taxon>Kinetoplastea</taxon>
        <taxon>Metakinetoplastina</taxon>
        <taxon>Trypanosomatida</taxon>
        <taxon>Trypanosomatidae</taxon>
        <taxon>Leishmaniinae</taxon>
        <taxon>Porcisia</taxon>
    </lineage>
</organism>
<keyword evidence="3" id="KW-0808">Transferase</keyword>
<feature type="domain" description="PIK helical" evidence="8">
    <location>
        <begin position="2045"/>
        <end position="2227"/>
    </location>
</feature>
<dbReference type="InterPro" id="IPR042236">
    <property type="entry name" value="PI3K_accessory_sf"/>
</dbReference>
<protein>
    <recommendedName>
        <fullName evidence="2">1-phosphatidylinositol 4-kinase</fullName>
        <ecNumber evidence="2">2.7.1.67</ecNumber>
    </recommendedName>
</protein>
<dbReference type="Proteomes" id="UP000674318">
    <property type="component" value="Unassembled WGS sequence"/>
</dbReference>
<dbReference type="Pfam" id="PF00454">
    <property type="entry name" value="PI3_PI4_kinase"/>
    <property type="match status" value="1"/>
</dbReference>
<evidence type="ECO:0000313" key="9">
    <source>
        <dbReference type="EMBL" id="KAG5490402.1"/>
    </source>
</evidence>
<evidence type="ECO:0000256" key="5">
    <source>
        <dbReference type="SAM" id="MobiDB-lite"/>
    </source>
</evidence>
<dbReference type="PROSITE" id="PS00916">
    <property type="entry name" value="PI3_4_KINASE_2"/>
    <property type="match status" value="1"/>
</dbReference>
<evidence type="ECO:0000259" key="8">
    <source>
        <dbReference type="PROSITE" id="PS51545"/>
    </source>
</evidence>
<evidence type="ECO:0000313" key="10">
    <source>
        <dbReference type="Proteomes" id="UP000674318"/>
    </source>
</evidence>
<dbReference type="InterPro" id="IPR018936">
    <property type="entry name" value="PI3/4_kinase_CS"/>
</dbReference>
<dbReference type="InterPro" id="IPR000403">
    <property type="entry name" value="PI3/4_kinase_cat_dom"/>
</dbReference>
<dbReference type="FunFam" id="1.10.1070.11:FF:000012">
    <property type="entry name" value="Phosphatidylinositol 4-kinase alpha 1"/>
    <property type="match status" value="1"/>
</dbReference>
<feature type="chain" id="PRO_5032886068" description="1-phosphatidylinositol 4-kinase" evidence="6">
    <location>
        <begin position="24"/>
        <end position="2633"/>
    </location>
</feature>
<feature type="region of interest" description="Disordered" evidence="5">
    <location>
        <begin position="920"/>
        <end position="943"/>
    </location>
</feature>
<feature type="signal peptide" evidence="6">
    <location>
        <begin position="1"/>
        <end position="23"/>
    </location>
</feature>
<evidence type="ECO:0000259" key="7">
    <source>
        <dbReference type="PROSITE" id="PS50290"/>
    </source>
</evidence>
<dbReference type="PROSITE" id="PS50290">
    <property type="entry name" value="PI3_4_KINASE_3"/>
    <property type="match status" value="1"/>
</dbReference>
<evidence type="ECO:0000256" key="2">
    <source>
        <dbReference type="ARBA" id="ARBA00012169"/>
    </source>
</evidence>
<evidence type="ECO:0000256" key="3">
    <source>
        <dbReference type="ARBA" id="ARBA00022679"/>
    </source>
</evidence>
<dbReference type="PANTHER" id="PTHR10048">
    <property type="entry name" value="PHOSPHATIDYLINOSITOL KINASE"/>
    <property type="match status" value="1"/>
</dbReference>
<dbReference type="Pfam" id="PF00613">
    <property type="entry name" value="PI3Ka"/>
    <property type="match status" value="1"/>
</dbReference>
<dbReference type="SUPFAM" id="SSF56112">
    <property type="entry name" value="Protein kinase-like (PK-like)"/>
    <property type="match status" value="1"/>
</dbReference>
<sequence>MNDIRFPGWIKSSPTLMMASVLAQLLANEFAETASSTAALCHTSQTCEHGGRGGWRSRLFSDECNMNNSIDRCDEAKLENFGPSEERCHDHVGQDALQGSTGGMDTGYLRMVERLLEQNSRELDSLPPAAGVASSTTYLPWKAATSTAAAMPTGATWSGPPRSSVAFTGLNGRGSMSAIGASPDILHDPRVRTLLRLSRLNDVLTGSKAPQLLISQRTAAAMVSFFAFAVSCRYNRLPADRTKGFFTECSALYTTLLSKLPSLRLCGGVSLEDFTASLVACGLKLRDDEGEEGGDEEAGASAPGTPGIPYSGRSNNNSVAVSGVARVGNGSGTDLRTPAPLSSAREKNWGLVGFCHRALDATFVHFIPKNINHCVHDAVAVGVLRGISLTHSHQLFCLGSQLVNHMHDLTDAFAMSSHRRELSYKRVFSVLLEAISCSRVIDYERTNNWITAIIQETYVVRGLFQREELHAHVVTATLTMLIRQYQEMAKGCAANVIELGMMPDFTEGDQLIELVWKALQDTIGSWEDAATAAERHPLTLFRHNIEVVVQHLLRTEVERLRCYYIITSARAAYHSSLVVLPAGSVTTTTQWHSSAVQPQLEMEKETQQPANVSPRAALGEPQGYTWRTTTAASAAAAPYVPPPKEESLRVLICGNIIKFLLLPTSIMNALPGTEEAKQLRKSLTEAAARVLSVVTARDFTSDEDTFVAAFDSSSPTTATSTATRTTIPTSAVAATPREMHNIEVAASSTPLLAGSRRRAHFSNNFYRSIEGLVQELIQTLLQQHNSGDAVATATIRDSLGGVSDEQPARPPVQDTGSDAMLRGMVAAVCLQYMCSANHHIRSFVTSEVMDMVVRLSIRRSVQDATSQKNSVANPPVDPEKAREQARQLRARRLALCFNAMSSILVPVVVNVEGSHHAAKAQEEKAGLARSGTTTSDRGESRRERLSRYGQLLCDTYLDSLHEHLSRAAEGRTSYSTMITPVMTVAVRALVDLVLRVHKRLHGMSSMALALVQEAQTGAGKPYKETRRSESAIEQDRKRLLHAFNAERMSVVLLLRGVIQCMLRVAWPSSGALYQNPVGGGQRPLDKRTSASVMAPIAFAALSPLLQPLTMLLHLSTLFPARSIKHLCMHHQYARYLTLEDLSNDDQHVFHYYHHLSRMHRVGEADGNNGAKTASAEDQMELECWALFRSCWLMFSYYKYTAESLLGVRYGGVAPRESPHPTPAGVVLDRPPILSTKQCTLVRLIAASAAPLLRMCSSDVQQAMADTAVLLRYALSGTRQDHVAAADANATSGILHTSLCKSLKQLCGGHKVVWKRLNTGELMILQSVAELEILRAATGSVAQLPLYRHFEVREFVASASIPEALSYILGTACEYYIRAVQSMLPGVASHVVRTNLSQLIFLLSFAIGSVRESASKLVMQIVESFPIYAAYSSGLPLLWCVLDLLETGTASQIEALCAHVHFAVAPAVAADPHRAERQRHTLFVANVAQRWAAVLREKSPLALFETAIKFMVVQQQESGEPTSTQTGRRAAGSQCAVLALQYGLEETPPNLDHSAVAVLHGAAAADSAVETDPVQTLVLYGHAQGTLLAASWYASADQIQNTVVAQLWEATSLSRRALATAVARQLESSILRPARVFFVETLYPLAPVLTLGTSTVDDKEDAAALKKVSGGPVSLRAPDRTETAAIFAAAVALLVSGNGIPTGRWQLLQYLVQGAVQTFRSEVLYDAILSWKWLLRQNREAYLLPILQELDTAFLWTANNRLGLFDGYCASNNWQVQTGEIPVRHDTTAASGYSGIGARAEAVTSMDGTIDSASPHKLLLSFLSDMYVVEGSPLCLTVEVLRHLYLVAAHIMQYSTVLSLRDNMFGETMRCMLVVGSVAQLLREANMRRLRAGLATIVPFSALGALRQRWYNALLRWFTKTPPRWYYAKRPEIAMEETKVVHSLLRLVNEEENLLTRTTLGFLDFSTSLPSKGDTPAARSWDSLSVVHEALVALRPALDSGGGTGFGKLIVREQQRLLGLLRLLRVLVEHEVLRLSVWRAPRRTLEIPNTTPSLGWEKLIECADHHNPAVVVAMVYRFSSIPTVRREASRRVVAHPERYAHVAEAVELYLTEDVLRAGAPRLFLFRTCTIIQALRLLHTHYTACETVSSYAMRSLLSQRSEVLIFYLPQLLQLLAMDKSGHIEAFLLHTSANSTMFAHQLLWSLQTEGESNGPLANKCQELGKRVKATFTPDKEAFYKSEFAFVDLVTSLSGEIMAYDKAQRKEKLRLRLKDDVFHDLPKLQHLYLPTNPDFRITGVIPHTAGAMQSAAKCPILVQFTCVPRAAEDTRTPAVLAMAATDEREQAAENNHGNATPHPVVKACIFKMGDDCRQDQISLQLIGFMQRILCSVDVPSFLYPYRVVTTGQSSGIIECVPRSKSRNEIGKLVESNLAEFFVQTFGDPESVGFRRARENFVKSTAAYSVVSFILNIKDRHNGNIMIDADGNLVHIDFGFLFDVSPGGDINFESSPFKLTTEMVQLIGKNVGGNSTLQSKTLTRALVDEENYIYFKTLLNRCYLAVREYAREICIMVELMLESGLPCFKPKQTIANLAQRLAIDMNEIDAANYMRRRIHESRQNYRTVLYDFYQKVAEGIEM</sequence>
<dbReference type="PROSITE" id="PS00915">
    <property type="entry name" value="PI3_4_KINASE_1"/>
    <property type="match status" value="1"/>
</dbReference>
<evidence type="ECO:0000256" key="6">
    <source>
        <dbReference type="SAM" id="SignalP"/>
    </source>
</evidence>
<gene>
    <name evidence="9" type="ORF">JKF63_00522</name>
</gene>
<dbReference type="CDD" id="cd05167">
    <property type="entry name" value="PI4Kc_III_alpha"/>
    <property type="match status" value="1"/>
</dbReference>
<keyword evidence="10" id="KW-1185">Reference proteome</keyword>
<feature type="region of interest" description="Disordered" evidence="5">
    <location>
        <begin position="863"/>
        <end position="884"/>
    </location>
</feature>
<dbReference type="GeneID" id="94286650"/>
<comment type="caution">
    <text evidence="9">The sequence shown here is derived from an EMBL/GenBank/DDBJ whole genome shotgun (WGS) entry which is preliminary data.</text>
</comment>
<keyword evidence="4" id="KW-0418">Kinase</keyword>
<dbReference type="PANTHER" id="PTHR10048:SF15">
    <property type="entry name" value="PHOSPHATIDYLINOSITOL 4-KINASE ALPHA"/>
    <property type="match status" value="1"/>
</dbReference>
<dbReference type="GO" id="GO:0046854">
    <property type="term" value="P:phosphatidylinositol phosphate biosynthetic process"/>
    <property type="evidence" value="ECO:0007669"/>
    <property type="project" value="InterPro"/>
</dbReference>
<dbReference type="Gene3D" id="1.10.1070.11">
    <property type="entry name" value="Phosphatidylinositol 3-/4-kinase, catalytic domain"/>
    <property type="match status" value="1"/>
</dbReference>
<dbReference type="PROSITE" id="PS51545">
    <property type="entry name" value="PIK_HELICAL"/>
    <property type="match status" value="1"/>
</dbReference>
<dbReference type="FunFam" id="3.30.1010.10:FF:000056">
    <property type="entry name" value="Phosphatidylinositol 4-kinase alpha, putative"/>
    <property type="match status" value="1"/>
</dbReference>
<dbReference type="GO" id="GO:0005737">
    <property type="term" value="C:cytoplasm"/>
    <property type="evidence" value="ECO:0007669"/>
    <property type="project" value="TreeGrafter"/>
</dbReference>
<reference evidence="9 10" key="1">
    <citation type="submission" date="2021-02" db="EMBL/GenBank/DDBJ databases">
        <title>Porcisia hertigi Genome sequencing and assembly.</title>
        <authorList>
            <person name="Almutairi H."/>
            <person name="Gatherer D."/>
        </authorList>
    </citation>
    <scope>NUCLEOTIDE SEQUENCE [LARGE SCALE GENOMIC DNA]</scope>
    <source>
        <strain evidence="9 10">C119</strain>
    </source>
</reference>
<name>A0A836KYE5_9TRYP</name>
<feature type="domain" description="PI3K/PI4K catalytic" evidence="7">
    <location>
        <begin position="2337"/>
        <end position="2617"/>
    </location>
</feature>
<dbReference type="InterPro" id="IPR011009">
    <property type="entry name" value="Kinase-like_dom_sf"/>
</dbReference>
<dbReference type="InterPro" id="IPR001263">
    <property type="entry name" value="PI3K_accessory_dom"/>
</dbReference>
<dbReference type="SMART" id="SM00146">
    <property type="entry name" value="PI3Kc"/>
    <property type="match status" value="1"/>
</dbReference>
<dbReference type="Gene3D" id="1.25.40.70">
    <property type="entry name" value="Phosphatidylinositol 3-kinase, accessory domain (PIK)"/>
    <property type="match status" value="1"/>
</dbReference>
<dbReference type="EC" id="2.7.1.67" evidence="2"/>
<evidence type="ECO:0000256" key="1">
    <source>
        <dbReference type="ARBA" id="ARBA00006209"/>
    </source>
</evidence>
<dbReference type="GO" id="GO:0048015">
    <property type="term" value="P:phosphatidylinositol-mediated signaling"/>
    <property type="evidence" value="ECO:0007669"/>
    <property type="project" value="TreeGrafter"/>
</dbReference>
<keyword evidence="6" id="KW-0732">Signal</keyword>
<dbReference type="RefSeq" id="XP_067752730.1">
    <property type="nucleotide sequence ID" value="XM_067896573.1"/>
</dbReference>
<dbReference type="KEGG" id="phet:94286650"/>
<dbReference type="Gene3D" id="3.30.1010.10">
    <property type="entry name" value="Phosphatidylinositol 3-kinase Catalytic Subunit, Chain A, domain 4"/>
    <property type="match status" value="1"/>
</dbReference>
<dbReference type="OrthoDB" id="10264149at2759"/>
<feature type="compositionally biased region" description="Polar residues" evidence="5">
    <location>
        <begin position="863"/>
        <end position="872"/>
    </location>
</feature>